<dbReference type="AlphaFoldDB" id="A0A9P6DTQ2"/>
<sequence>NGGFFKHTSLTAMGLKVYLGHTNCPMTKEPSLFTIIHTNGIHCVNVLLCSCGATVHPRYQLLHCNWYPATIHQPQTCVMFIVLNHFHLLTLQSKLLATHFITALERETDNMGLMSVKDRYVSFLRMSCEWCHLMMLKRAGHGHEDSGVKGMQLGVLAVLCPACPHPKINLPRGWESGPPSDSFLYHLHIAADANFCMKNCFKPGKRIDAGLGTGLAYFVEDYEYKTFLLGYVSEKDVSL</sequence>
<comment type="caution">
    <text evidence="2">The sequence shown here is derived from an EMBL/GenBank/DDBJ whole genome shotgun (WGS) entry which is preliminary data.</text>
</comment>
<dbReference type="OrthoDB" id="3149508at2759"/>
<reference evidence="2" key="1">
    <citation type="journal article" date="2020" name="Nat. Commun.">
        <title>Large-scale genome sequencing of mycorrhizal fungi provides insights into the early evolution of symbiotic traits.</title>
        <authorList>
            <person name="Miyauchi S."/>
            <person name="Kiss E."/>
            <person name="Kuo A."/>
            <person name="Drula E."/>
            <person name="Kohler A."/>
            <person name="Sanchez-Garcia M."/>
            <person name="Morin E."/>
            <person name="Andreopoulos B."/>
            <person name="Barry K.W."/>
            <person name="Bonito G."/>
            <person name="Buee M."/>
            <person name="Carver A."/>
            <person name="Chen C."/>
            <person name="Cichocki N."/>
            <person name="Clum A."/>
            <person name="Culley D."/>
            <person name="Crous P.W."/>
            <person name="Fauchery L."/>
            <person name="Girlanda M."/>
            <person name="Hayes R.D."/>
            <person name="Keri Z."/>
            <person name="LaButti K."/>
            <person name="Lipzen A."/>
            <person name="Lombard V."/>
            <person name="Magnuson J."/>
            <person name="Maillard F."/>
            <person name="Murat C."/>
            <person name="Nolan M."/>
            <person name="Ohm R.A."/>
            <person name="Pangilinan J."/>
            <person name="Pereira M.F."/>
            <person name="Perotto S."/>
            <person name="Peter M."/>
            <person name="Pfister S."/>
            <person name="Riley R."/>
            <person name="Sitrit Y."/>
            <person name="Stielow J.B."/>
            <person name="Szollosi G."/>
            <person name="Zifcakova L."/>
            <person name="Stursova M."/>
            <person name="Spatafora J.W."/>
            <person name="Tedersoo L."/>
            <person name="Vaario L.M."/>
            <person name="Yamada A."/>
            <person name="Yan M."/>
            <person name="Wang P."/>
            <person name="Xu J."/>
            <person name="Bruns T."/>
            <person name="Baldrian P."/>
            <person name="Vilgalys R."/>
            <person name="Dunand C."/>
            <person name="Henrissat B."/>
            <person name="Grigoriev I.V."/>
            <person name="Hibbett D."/>
            <person name="Nagy L.G."/>
            <person name="Martin F.M."/>
        </authorList>
    </citation>
    <scope>NUCLEOTIDE SEQUENCE</scope>
    <source>
        <strain evidence="2">UP504</strain>
    </source>
</reference>
<dbReference type="InterPro" id="IPR041457">
    <property type="entry name" value="CxC2_KDZ-assoc"/>
</dbReference>
<name>A0A9P6DTQ2_9AGAM</name>
<dbReference type="EMBL" id="MU128972">
    <property type="protein sequence ID" value="KAF9513472.1"/>
    <property type="molecule type" value="Genomic_DNA"/>
</dbReference>
<evidence type="ECO:0000313" key="3">
    <source>
        <dbReference type="Proteomes" id="UP000886523"/>
    </source>
</evidence>
<gene>
    <name evidence="2" type="ORF">BS47DRAFT_1296128</name>
</gene>
<dbReference type="Proteomes" id="UP000886523">
    <property type="component" value="Unassembled WGS sequence"/>
</dbReference>
<evidence type="ECO:0000259" key="1">
    <source>
        <dbReference type="Pfam" id="PF18803"/>
    </source>
</evidence>
<keyword evidence="3" id="KW-1185">Reference proteome</keyword>
<accession>A0A9P6DTQ2</accession>
<feature type="domain" description="CxC2-like cysteine cluster KDZ transposase-associated" evidence="1">
    <location>
        <begin position="10"/>
        <end position="112"/>
    </location>
</feature>
<proteinExistence type="predicted"/>
<protein>
    <recommendedName>
        <fullName evidence="1">CxC2-like cysteine cluster KDZ transposase-associated domain-containing protein</fullName>
    </recommendedName>
</protein>
<dbReference type="Pfam" id="PF18803">
    <property type="entry name" value="CxC2"/>
    <property type="match status" value="1"/>
</dbReference>
<evidence type="ECO:0000313" key="2">
    <source>
        <dbReference type="EMBL" id="KAF9513472.1"/>
    </source>
</evidence>
<feature type="non-terminal residue" evidence="2">
    <location>
        <position position="1"/>
    </location>
</feature>
<organism evidence="2 3">
    <name type="scientific">Hydnum rufescens UP504</name>
    <dbReference type="NCBI Taxonomy" id="1448309"/>
    <lineage>
        <taxon>Eukaryota</taxon>
        <taxon>Fungi</taxon>
        <taxon>Dikarya</taxon>
        <taxon>Basidiomycota</taxon>
        <taxon>Agaricomycotina</taxon>
        <taxon>Agaricomycetes</taxon>
        <taxon>Cantharellales</taxon>
        <taxon>Hydnaceae</taxon>
        <taxon>Hydnum</taxon>
    </lineage>
</organism>